<accession>A0ABT6FCI0</accession>
<gene>
    <name evidence="2" type="ORF">PZE19_16045</name>
</gene>
<evidence type="ECO:0000313" key="2">
    <source>
        <dbReference type="EMBL" id="MDG3005302.1"/>
    </source>
</evidence>
<sequence>MRLTAFRFSIRSFMVALAVATGVATCGVQALRWARLRADCLQQVDNYRIMLGETEKSLSEAEASLDDRDEQALPAKPPDDPRAAWLAIMDQLRRSREVYRLAISRWQHLADHPWEARPADLYRIE</sequence>
<reference evidence="2 3" key="1">
    <citation type="submission" date="2023-03" db="EMBL/GenBank/DDBJ databases">
        <title>Paludisphaera mucosa sp. nov. a novel planctomycete from northern fen.</title>
        <authorList>
            <person name="Ivanova A."/>
        </authorList>
    </citation>
    <scope>NUCLEOTIDE SEQUENCE [LARGE SCALE GENOMIC DNA]</scope>
    <source>
        <strain evidence="2 3">Pla2</strain>
    </source>
</reference>
<comment type="caution">
    <text evidence="2">The sequence shown here is derived from an EMBL/GenBank/DDBJ whole genome shotgun (WGS) entry which is preliminary data.</text>
</comment>
<evidence type="ECO:0000313" key="3">
    <source>
        <dbReference type="Proteomes" id="UP001216907"/>
    </source>
</evidence>
<evidence type="ECO:0000256" key="1">
    <source>
        <dbReference type="SAM" id="MobiDB-lite"/>
    </source>
</evidence>
<name>A0ABT6FCI0_9BACT</name>
<dbReference type="Proteomes" id="UP001216907">
    <property type="component" value="Unassembled WGS sequence"/>
</dbReference>
<keyword evidence="3" id="KW-1185">Reference proteome</keyword>
<organism evidence="2 3">
    <name type="scientific">Paludisphaera mucosa</name>
    <dbReference type="NCBI Taxonomy" id="3030827"/>
    <lineage>
        <taxon>Bacteria</taxon>
        <taxon>Pseudomonadati</taxon>
        <taxon>Planctomycetota</taxon>
        <taxon>Planctomycetia</taxon>
        <taxon>Isosphaerales</taxon>
        <taxon>Isosphaeraceae</taxon>
        <taxon>Paludisphaera</taxon>
    </lineage>
</organism>
<dbReference type="RefSeq" id="WP_277861647.1">
    <property type="nucleotide sequence ID" value="NZ_JARRAG010000002.1"/>
</dbReference>
<protein>
    <submittedName>
        <fullName evidence="2">Uncharacterized protein</fullName>
    </submittedName>
</protein>
<feature type="region of interest" description="Disordered" evidence="1">
    <location>
        <begin position="60"/>
        <end position="79"/>
    </location>
</feature>
<proteinExistence type="predicted"/>
<dbReference type="EMBL" id="JARRAG010000002">
    <property type="protein sequence ID" value="MDG3005302.1"/>
    <property type="molecule type" value="Genomic_DNA"/>
</dbReference>